<dbReference type="PANTHER" id="PTHR30290">
    <property type="entry name" value="PERIPLASMIC BINDING COMPONENT OF ABC TRANSPORTER"/>
    <property type="match status" value="1"/>
</dbReference>
<dbReference type="CDD" id="cd08501">
    <property type="entry name" value="PBP2_Lpqw"/>
    <property type="match status" value="1"/>
</dbReference>
<dbReference type="GO" id="GO:0042597">
    <property type="term" value="C:periplasmic space"/>
    <property type="evidence" value="ECO:0007669"/>
    <property type="project" value="UniProtKB-ARBA"/>
</dbReference>
<dbReference type="PANTHER" id="PTHR30290:SF65">
    <property type="entry name" value="MONOACYL PHOSPHATIDYLINOSITOL TETRAMANNOSIDE-BINDING PROTEIN LPQW-RELATED"/>
    <property type="match status" value="1"/>
</dbReference>
<dbReference type="SUPFAM" id="SSF53850">
    <property type="entry name" value="Periplasmic binding protein-like II"/>
    <property type="match status" value="1"/>
</dbReference>
<dbReference type="Gene3D" id="3.90.76.10">
    <property type="entry name" value="Dipeptide-binding Protein, Domain 1"/>
    <property type="match status" value="1"/>
</dbReference>
<keyword evidence="4" id="KW-1185">Reference proteome</keyword>
<sequence>MLPAAGALVILAACGGGGGGTGSGTGSGSGSKTAEALPASAINPQPRDAIADGGELRLAVEEFGGQWNTLNVNGNTGDNNTMMGPMLPTLFDYNDKGDYTPDPNFLSSVKSSDSSPEVVTYNLNPKAVWGSGRKIDWTDFEATWKACNGQNTQFQCASTQGYDQIASVKEGTNAQQVIVTYKAAYPDWAGTFGLFPKEGVSSSSVFNNGWKDITKIKDWLAGPFTVDSFDQTQKILTLVPSPTWWGDKPKLSKITFKAISTPSQPAAFANNEIDTFDVGVDASAFAKAKAVSDGEVRAAAGPDFRHITLNSKAGALKDLKVRQAIAQGLNRKLIAESDLAGLNEPVAPMNNHIFVNTQTGYQDNATPAGVNYDQAKAKQTLESDGYTMGSDGYYQKNGQDLTVSFAALDGIKVSQNEALQVQNQLKSVGIKVTIANTPVSKFQDGSLLTQHEFQMVAFSWLGTPYPFSGIGQIYGTGSESNFTQLSIPEVDSLVKQINVETDKTKRIELANQADKLIWENVHSIVLYQRPQNTAAKKKLANYGSFGLSSVIWQNVGFTK</sequence>
<evidence type="ECO:0000259" key="2">
    <source>
        <dbReference type="Pfam" id="PF00496"/>
    </source>
</evidence>
<feature type="region of interest" description="Disordered" evidence="1">
    <location>
        <begin position="20"/>
        <end position="39"/>
    </location>
</feature>
<dbReference type="Pfam" id="PF00496">
    <property type="entry name" value="SBP_bac_5"/>
    <property type="match status" value="1"/>
</dbReference>
<dbReference type="GO" id="GO:0043190">
    <property type="term" value="C:ATP-binding cassette (ABC) transporter complex"/>
    <property type="evidence" value="ECO:0007669"/>
    <property type="project" value="InterPro"/>
</dbReference>
<evidence type="ECO:0000313" key="4">
    <source>
        <dbReference type="Proteomes" id="UP000523079"/>
    </source>
</evidence>
<dbReference type="EMBL" id="JACGWT010000003">
    <property type="protein sequence ID" value="MBA8794603.1"/>
    <property type="molecule type" value="Genomic_DNA"/>
</dbReference>
<feature type="compositionally biased region" description="Gly residues" evidence="1">
    <location>
        <begin position="20"/>
        <end position="29"/>
    </location>
</feature>
<proteinExistence type="predicted"/>
<dbReference type="InterPro" id="IPR030678">
    <property type="entry name" value="Peptide/Ni-bd"/>
</dbReference>
<dbReference type="AlphaFoldDB" id="A0A7W3IST0"/>
<dbReference type="PIRSF" id="PIRSF002741">
    <property type="entry name" value="MppA"/>
    <property type="match status" value="1"/>
</dbReference>
<feature type="domain" description="Solute-binding protein family 5" evidence="2">
    <location>
        <begin position="104"/>
        <end position="469"/>
    </location>
</feature>
<evidence type="ECO:0000256" key="1">
    <source>
        <dbReference type="SAM" id="MobiDB-lite"/>
    </source>
</evidence>
<reference evidence="3 4" key="1">
    <citation type="submission" date="2020-07" db="EMBL/GenBank/DDBJ databases">
        <title>Sequencing the genomes of 1000 actinobacteria strains.</title>
        <authorList>
            <person name="Klenk H.-P."/>
        </authorList>
    </citation>
    <scope>NUCLEOTIDE SEQUENCE [LARGE SCALE GENOMIC DNA]</scope>
    <source>
        <strain evidence="3 4">DSM 100723</strain>
    </source>
</reference>
<dbReference type="GO" id="GO:0015833">
    <property type="term" value="P:peptide transport"/>
    <property type="evidence" value="ECO:0007669"/>
    <property type="project" value="TreeGrafter"/>
</dbReference>
<name>A0A7W3IST0_9ACTN</name>
<dbReference type="Gene3D" id="3.10.105.10">
    <property type="entry name" value="Dipeptide-binding Protein, Domain 3"/>
    <property type="match status" value="1"/>
</dbReference>
<protein>
    <submittedName>
        <fullName evidence="3">Peptide/nickel transport system substrate-binding protein</fullName>
    </submittedName>
</protein>
<gene>
    <name evidence="3" type="ORF">FHX74_002222</name>
</gene>
<accession>A0A7W3IST0</accession>
<dbReference type="InterPro" id="IPR039424">
    <property type="entry name" value="SBP_5"/>
</dbReference>
<dbReference type="GO" id="GO:1904680">
    <property type="term" value="F:peptide transmembrane transporter activity"/>
    <property type="evidence" value="ECO:0007669"/>
    <property type="project" value="TreeGrafter"/>
</dbReference>
<evidence type="ECO:0000313" key="3">
    <source>
        <dbReference type="EMBL" id="MBA8794603.1"/>
    </source>
</evidence>
<dbReference type="Proteomes" id="UP000523079">
    <property type="component" value="Unassembled WGS sequence"/>
</dbReference>
<dbReference type="InterPro" id="IPR000914">
    <property type="entry name" value="SBP_5_dom"/>
</dbReference>
<dbReference type="Gene3D" id="3.40.190.10">
    <property type="entry name" value="Periplasmic binding protein-like II"/>
    <property type="match status" value="1"/>
</dbReference>
<organism evidence="3 4">
    <name type="scientific">Microlunatus kandeliicorticis</name>
    <dbReference type="NCBI Taxonomy" id="1759536"/>
    <lineage>
        <taxon>Bacteria</taxon>
        <taxon>Bacillati</taxon>
        <taxon>Actinomycetota</taxon>
        <taxon>Actinomycetes</taxon>
        <taxon>Propionibacteriales</taxon>
        <taxon>Propionibacteriaceae</taxon>
        <taxon>Microlunatus</taxon>
    </lineage>
</organism>
<dbReference type="RefSeq" id="WP_182560153.1">
    <property type="nucleotide sequence ID" value="NZ_JACGWT010000003.1"/>
</dbReference>
<comment type="caution">
    <text evidence="3">The sequence shown here is derived from an EMBL/GenBank/DDBJ whole genome shotgun (WGS) entry which is preliminary data.</text>
</comment>